<dbReference type="InterPro" id="IPR030678">
    <property type="entry name" value="Peptide/Ni-bd"/>
</dbReference>
<dbReference type="InterPro" id="IPR000914">
    <property type="entry name" value="SBP_5_dom"/>
</dbReference>
<keyword evidence="5" id="KW-0653">Protein transport</keyword>
<evidence type="ECO:0000256" key="6">
    <source>
        <dbReference type="SAM" id="SignalP"/>
    </source>
</evidence>
<dbReference type="GO" id="GO:0043190">
    <property type="term" value="C:ATP-binding cassette (ABC) transporter complex"/>
    <property type="evidence" value="ECO:0007669"/>
    <property type="project" value="InterPro"/>
</dbReference>
<organism evidence="8 9">
    <name type="scientific">Ligilactobacillus murinus</name>
    <dbReference type="NCBI Taxonomy" id="1622"/>
    <lineage>
        <taxon>Bacteria</taxon>
        <taxon>Bacillati</taxon>
        <taxon>Bacillota</taxon>
        <taxon>Bacilli</taxon>
        <taxon>Lactobacillales</taxon>
        <taxon>Lactobacillaceae</taxon>
        <taxon>Ligilactobacillus</taxon>
    </lineage>
</organism>
<dbReference type="SUPFAM" id="SSF53850">
    <property type="entry name" value="Periplasmic binding protein-like II"/>
    <property type="match status" value="1"/>
</dbReference>
<dbReference type="PIRSF" id="PIRSF002741">
    <property type="entry name" value="MppA"/>
    <property type="match status" value="1"/>
</dbReference>
<dbReference type="FunFam" id="3.90.76.10:FF:000001">
    <property type="entry name" value="Oligopeptide ABC transporter substrate-binding protein"/>
    <property type="match status" value="1"/>
</dbReference>
<keyword evidence="5" id="KW-0571">Peptide transport</keyword>
<feature type="domain" description="Solute-binding protein family 5" evidence="7">
    <location>
        <begin position="81"/>
        <end position="464"/>
    </location>
</feature>
<proteinExistence type="inferred from homology"/>
<dbReference type="GO" id="GO:0030288">
    <property type="term" value="C:outer membrane-bounded periplasmic space"/>
    <property type="evidence" value="ECO:0007669"/>
    <property type="project" value="UniProtKB-ARBA"/>
</dbReference>
<gene>
    <name evidence="8" type="ORF">D6C19_02320</name>
</gene>
<evidence type="ECO:0000313" key="8">
    <source>
        <dbReference type="EMBL" id="RXV75155.1"/>
    </source>
</evidence>
<dbReference type="PANTHER" id="PTHR30290:SF10">
    <property type="entry name" value="PERIPLASMIC OLIGOPEPTIDE-BINDING PROTEIN-RELATED"/>
    <property type="match status" value="1"/>
</dbReference>
<evidence type="ECO:0000256" key="1">
    <source>
        <dbReference type="ARBA" id="ARBA00004196"/>
    </source>
</evidence>
<evidence type="ECO:0000259" key="7">
    <source>
        <dbReference type="Pfam" id="PF00496"/>
    </source>
</evidence>
<evidence type="ECO:0000256" key="5">
    <source>
        <dbReference type="ARBA" id="ARBA00022856"/>
    </source>
</evidence>
<dbReference type="AlphaFoldDB" id="A0A4Q2AYT7"/>
<dbReference type="OrthoDB" id="403896at2"/>
<keyword evidence="4 6" id="KW-0732">Signal</keyword>
<dbReference type="InterPro" id="IPR039424">
    <property type="entry name" value="SBP_5"/>
</dbReference>
<accession>A0A4Q2AYT7</accession>
<dbReference type="PANTHER" id="PTHR30290">
    <property type="entry name" value="PERIPLASMIC BINDING COMPONENT OF ABC TRANSPORTER"/>
    <property type="match status" value="1"/>
</dbReference>
<sequence length="546" mass="60614">MRFKRLMTGALALAATGLLVTACSSKQKANSTGQVASKQVLNWSYLAELATLDPSKVSDAYSGDIINNSMEGLYRLGKNSKIEPGLATQTEVSDDNLTYTFKLRKDGKWSNGDKVTAHDFVYGWRRTVDQKTASPYAYLYSGVKNADAIIKGEAKPETLGITAKDEHTLVVTLEKPIPYFKLLLGFEPFLPQNQKAVEKFGDEYGTSAKTMVYNGPFVVEGWTGSNLNWKLNKNPNYWDKKKVKLETINFKVNKSTTTSYNLYQSKQLDYTTLSNEQAKQLAKDPAYSALKQARTTYLEFNQTKESFKNLKIRQALSYAVDRQELAKNIVGGGSQPSLGIVSQGLAQYKGQDFAQAAKTTVGVSYDKKKAKELLKEGLAELGQDKLSFTLMSSDDDVSKKVAEFIQSQLEENLSDVKVSVQSVPLKTRIARGEKGDFDVQLSGWSADFADPISFLDLFTKDNSYNFGKWENAEYDRLIEASKTTDASDKAKRFADLIQASKVLSEQQGVAPLYQTNVPQLTNVTVKGLIQNSAGATNNWKEVYIVE</sequence>
<evidence type="ECO:0000313" key="9">
    <source>
        <dbReference type="Proteomes" id="UP000289316"/>
    </source>
</evidence>
<dbReference type="RefSeq" id="WP_119448293.1">
    <property type="nucleotide sequence ID" value="NZ_QWMU01000032.1"/>
</dbReference>
<protein>
    <submittedName>
        <fullName evidence="8">Peptide ABC transporter substrate-binding protein</fullName>
    </submittedName>
</protein>
<dbReference type="Gene3D" id="3.90.76.10">
    <property type="entry name" value="Dipeptide-binding Protein, Domain 1"/>
    <property type="match status" value="1"/>
</dbReference>
<dbReference type="PROSITE" id="PS51257">
    <property type="entry name" value="PROKAR_LIPOPROTEIN"/>
    <property type="match status" value="1"/>
</dbReference>
<evidence type="ECO:0000256" key="4">
    <source>
        <dbReference type="ARBA" id="ARBA00022729"/>
    </source>
</evidence>
<dbReference type="Pfam" id="PF00496">
    <property type="entry name" value="SBP_bac_5"/>
    <property type="match status" value="1"/>
</dbReference>
<evidence type="ECO:0000256" key="2">
    <source>
        <dbReference type="ARBA" id="ARBA00005695"/>
    </source>
</evidence>
<dbReference type="Gene3D" id="3.40.190.10">
    <property type="entry name" value="Periplasmic binding protein-like II"/>
    <property type="match status" value="1"/>
</dbReference>
<comment type="similarity">
    <text evidence="2">Belongs to the bacterial solute-binding protein 5 family.</text>
</comment>
<feature type="signal peptide" evidence="6">
    <location>
        <begin position="1"/>
        <end position="22"/>
    </location>
</feature>
<comment type="subcellular location">
    <subcellularLocation>
        <location evidence="1">Cell envelope</location>
    </subcellularLocation>
</comment>
<dbReference type="GO" id="GO:0015833">
    <property type="term" value="P:peptide transport"/>
    <property type="evidence" value="ECO:0007669"/>
    <property type="project" value="UniProtKB-KW"/>
</dbReference>
<dbReference type="Proteomes" id="UP000289316">
    <property type="component" value="Unassembled WGS sequence"/>
</dbReference>
<name>A0A4Q2AYT7_9LACO</name>
<dbReference type="GO" id="GO:1904680">
    <property type="term" value="F:peptide transmembrane transporter activity"/>
    <property type="evidence" value="ECO:0007669"/>
    <property type="project" value="TreeGrafter"/>
</dbReference>
<keyword evidence="3" id="KW-0813">Transport</keyword>
<dbReference type="FunFam" id="3.10.105.10:FF:000001">
    <property type="entry name" value="Oligopeptide ABC transporter, oligopeptide-binding protein"/>
    <property type="match status" value="1"/>
</dbReference>
<dbReference type="EMBL" id="QZFR01000009">
    <property type="protein sequence ID" value="RXV75155.1"/>
    <property type="molecule type" value="Genomic_DNA"/>
</dbReference>
<feature type="chain" id="PRO_5038732440" evidence="6">
    <location>
        <begin position="23"/>
        <end position="546"/>
    </location>
</feature>
<comment type="caution">
    <text evidence="8">The sequence shown here is derived from an EMBL/GenBank/DDBJ whole genome shotgun (WGS) entry which is preliminary data.</text>
</comment>
<dbReference type="Gene3D" id="3.10.105.10">
    <property type="entry name" value="Dipeptide-binding Protein, Domain 3"/>
    <property type="match status" value="1"/>
</dbReference>
<dbReference type="CDD" id="cd08504">
    <property type="entry name" value="PBP2_OppA"/>
    <property type="match status" value="1"/>
</dbReference>
<reference evidence="8 9" key="1">
    <citation type="submission" date="2018-09" db="EMBL/GenBank/DDBJ databases">
        <title>Murine metabolic-syndrome-specific gut microbial biobank.</title>
        <authorList>
            <person name="Liu C."/>
        </authorList>
    </citation>
    <scope>NUCLEOTIDE SEQUENCE [LARGE SCALE GENOMIC DNA]</scope>
    <source>
        <strain evidence="8 9">C-30</strain>
    </source>
</reference>
<evidence type="ECO:0000256" key="3">
    <source>
        <dbReference type="ARBA" id="ARBA00022448"/>
    </source>
</evidence>